<feature type="compositionally biased region" description="Pro residues" evidence="6">
    <location>
        <begin position="714"/>
        <end position="727"/>
    </location>
</feature>
<feature type="compositionally biased region" description="Low complexity" evidence="6">
    <location>
        <begin position="659"/>
        <end position="680"/>
    </location>
</feature>
<dbReference type="PANTHER" id="PTHR10019">
    <property type="entry name" value="SNF5"/>
    <property type="match status" value="1"/>
</dbReference>
<dbReference type="GO" id="GO:0006338">
    <property type="term" value="P:chromatin remodeling"/>
    <property type="evidence" value="ECO:0007669"/>
    <property type="project" value="InterPro"/>
</dbReference>
<comment type="caution">
    <text evidence="7">The sequence shown here is derived from an EMBL/GenBank/DDBJ whole genome shotgun (WGS) entry which is preliminary data.</text>
</comment>
<feature type="compositionally biased region" description="Polar residues" evidence="6">
    <location>
        <begin position="647"/>
        <end position="658"/>
    </location>
</feature>
<feature type="region of interest" description="Disordered" evidence="6">
    <location>
        <begin position="461"/>
        <end position="490"/>
    </location>
</feature>
<dbReference type="VEuPathDB" id="FungiDB:I7I52_08418"/>
<feature type="compositionally biased region" description="Polar residues" evidence="6">
    <location>
        <begin position="43"/>
        <end position="55"/>
    </location>
</feature>
<organism evidence="7 8">
    <name type="scientific">Ajellomyces capsulatus</name>
    <name type="common">Darling's disease fungus</name>
    <name type="synonym">Histoplasma capsulatum</name>
    <dbReference type="NCBI Taxonomy" id="5037"/>
    <lineage>
        <taxon>Eukaryota</taxon>
        <taxon>Fungi</taxon>
        <taxon>Dikarya</taxon>
        <taxon>Ascomycota</taxon>
        <taxon>Pezizomycotina</taxon>
        <taxon>Eurotiomycetes</taxon>
        <taxon>Eurotiomycetidae</taxon>
        <taxon>Onygenales</taxon>
        <taxon>Ajellomycetaceae</taxon>
        <taxon>Histoplasma</taxon>
    </lineage>
</organism>
<comment type="similarity">
    <text evidence="2">Belongs to the SNF5 family.</text>
</comment>
<feature type="region of interest" description="Disordered" evidence="6">
    <location>
        <begin position="1"/>
        <end position="137"/>
    </location>
</feature>
<keyword evidence="5" id="KW-0539">Nucleus</keyword>
<gene>
    <name evidence="7" type="primary">SNF5</name>
    <name evidence="7" type="ORF">I7I52_08418</name>
</gene>
<evidence type="ECO:0000256" key="2">
    <source>
        <dbReference type="ARBA" id="ARBA00010239"/>
    </source>
</evidence>
<comment type="subcellular location">
    <subcellularLocation>
        <location evidence="1">Nucleus</location>
    </subcellularLocation>
</comment>
<dbReference type="OrthoDB" id="515064at2759"/>
<evidence type="ECO:0000256" key="3">
    <source>
        <dbReference type="ARBA" id="ARBA00023015"/>
    </source>
</evidence>
<dbReference type="Proteomes" id="UP000670092">
    <property type="component" value="Unassembled WGS sequence"/>
</dbReference>
<evidence type="ECO:0000256" key="5">
    <source>
        <dbReference type="ARBA" id="ARBA00023242"/>
    </source>
</evidence>
<proteinExistence type="inferred from homology"/>
<dbReference type="AlphaFoldDB" id="A0A8H8CVF6"/>
<feature type="compositionally biased region" description="Polar residues" evidence="6">
    <location>
        <begin position="73"/>
        <end position="82"/>
    </location>
</feature>
<feature type="compositionally biased region" description="Basic and acidic residues" evidence="6">
    <location>
        <begin position="461"/>
        <end position="470"/>
    </location>
</feature>
<feature type="region of interest" description="Disordered" evidence="6">
    <location>
        <begin position="214"/>
        <end position="233"/>
    </location>
</feature>
<feature type="region of interest" description="Disordered" evidence="6">
    <location>
        <begin position="515"/>
        <end position="568"/>
    </location>
</feature>
<keyword evidence="3" id="KW-0805">Transcription regulation</keyword>
<evidence type="ECO:0000313" key="7">
    <source>
        <dbReference type="EMBL" id="KAG5291169.1"/>
    </source>
</evidence>
<sequence length="870" mass="95739">MPSPNNQAVDASKQETELHNNPPQDATDPMEHGDILAYVEGTPTVNTTSNGQVVNGSALAASAGEETRDEQQATELSVTINTDAPERSPPNSPSRPQSPNSTTPKANGDTLGRKRSRSGSIIRSTSPPPPSSLLPVRPRETPVDKILLEQYVNREFHHSALMAWKNPHQELLKQKRAERDYYLSLQHERRMNPGAIFGYGYEGYGNARTDLKSQHPQLLYPSNRRRPGGRKSKDIRISRDDMLTQAEQLEDLVPIRLDIDWDKIKLRDTFTWNLHDRVTSPDVFAEKLVEDLRLPLESCGPLVRQISQSIQDQLADFYPQVFMEEENLDPHLPYHAYKNDEMRILVKLNITLGQHTLVDQFEWEINNLHNSPEEFAVQMTKDLSLPGEFTTAIAHSIREQVQLFTKSLYILSHPFDGRPIEDPDLKASFQPSPLPSPFRPFQSAKDFTPYLYELNEAELERTEVSISREQRRQKRSVNRRGGPALPDLKDRQRTIRTLVVSSVIPGAASSIEESRLFKRSRTNRSRRAATGQRDGGDESDDSESDESSAGSPAISHLAQGTARTRGMRGAASVAQAAMRANLVRSATPEVTSLEPRAAARHRDYRDESSDVPDKLIVKLKINRDKFRQFLKDMKSNKTNKPIAARGSTPSTGTKSVTQTTATTTATATATTTTAATTAATGTRSSMGPPQSLTPQPTPPKRPTASQLNGVIDAPLPPQPGVPGPSPPSWLVRGLNNLKRSYPRDSFEGTMRYTAVDPHTGLPLANAATTHAGQKLTYKYFPRIRCHDCPGKLYTPGPAMTVDNFEVHLKNRQHKERVEERHAKAAAAAGRAPTSSRGAGKGGSAKEGAGNGGDSGENAAASPPDAANAAS</sequence>
<feature type="compositionally biased region" description="Basic residues" evidence="6">
    <location>
        <begin position="517"/>
        <end position="527"/>
    </location>
</feature>
<feature type="region of interest" description="Disordered" evidence="6">
    <location>
        <begin position="811"/>
        <end position="870"/>
    </location>
</feature>
<dbReference type="InterPro" id="IPR006939">
    <property type="entry name" value="SNF5"/>
</dbReference>
<feature type="region of interest" description="Disordered" evidence="6">
    <location>
        <begin position="587"/>
        <end position="607"/>
    </location>
</feature>
<evidence type="ECO:0000256" key="6">
    <source>
        <dbReference type="SAM" id="MobiDB-lite"/>
    </source>
</evidence>
<feature type="compositionally biased region" description="Low complexity" evidence="6">
    <location>
        <begin position="94"/>
        <end position="104"/>
    </location>
</feature>
<evidence type="ECO:0000256" key="1">
    <source>
        <dbReference type="ARBA" id="ARBA00004123"/>
    </source>
</evidence>
<feature type="compositionally biased region" description="Acidic residues" evidence="6">
    <location>
        <begin position="537"/>
        <end position="546"/>
    </location>
</feature>
<feature type="compositionally biased region" description="Low complexity" evidence="6">
    <location>
        <begin position="857"/>
        <end position="870"/>
    </location>
</feature>
<evidence type="ECO:0000256" key="4">
    <source>
        <dbReference type="ARBA" id="ARBA00023163"/>
    </source>
</evidence>
<dbReference type="GO" id="GO:0000228">
    <property type="term" value="C:nuclear chromosome"/>
    <property type="evidence" value="ECO:0007669"/>
    <property type="project" value="InterPro"/>
</dbReference>
<reference evidence="7 8" key="1">
    <citation type="submission" date="2021-01" db="EMBL/GenBank/DDBJ databases">
        <title>Chromosome-level genome assembly of a human fungal pathogen reveals clustering of transcriptionally co-regulated genes.</title>
        <authorList>
            <person name="Voorhies M."/>
            <person name="Cohen S."/>
            <person name="Shea T.P."/>
            <person name="Petrus S."/>
            <person name="Munoz J.F."/>
            <person name="Poplawski S."/>
            <person name="Goldman W.E."/>
            <person name="Michael T."/>
            <person name="Cuomo C.A."/>
            <person name="Sil A."/>
            <person name="Beyhan S."/>
        </authorList>
    </citation>
    <scope>NUCLEOTIDE SEQUENCE [LARGE SCALE GENOMIC DNA]</scope>
    <source>
        <strain evidence="7 8">G184AR</strain>
    </source>
</reference>
<dbReference type="Pfam" id="PF04855">
    <property type="entry name" value="SNF5"/>
    <property type="match status" value="1"/>
</dbReference>
<evidence type="ECO:0000313" key="8">
    <source>
        <dbReference type="Proteomes" id="UP000670092"/>
    </source>
</evidence>
<feature type="compositionally biased region" description="Gly residues" evidence="6">
    <location>
        <begin position="838"/>
        <end position="854"/>
    </location>
</feature>
<accession>A0A8H8CVF6</accession>
<dbReference type="EMBL" id="JAEVHI010000005">
    <property type="protein sequence ID" value="KAG5291169.1"/>
    <property type="molecule type" value="Genomic_DNA"/>
</dbReference>
<name>A0A8H8CVF6_AJECA</name>
<feature type="region of interest" description="Disordered" evidence="6">
    <location>
        <begin position="633"/>
        <end position="728"/>
    </location>
</feature>
<feature type="compositionally biased region" description="Low complexity" evidence="6">
    <location>
        <begin position="824"/>
        <end position="837"/>
    </location>
</feature>
<keyword evidence="4" id="KW-0804">Transcription</keyword>
<protein>
    <submittedName>
        <fullName evidence="7">Transcription factor Snf5p</fullName>
    </submittedName>
</protein>